<keyword evidence="3" id="KW-1185">Reference proteome</keyword>
<organism evidence="2 3">
    <name type="scientific">Crepidotus variabilis</name>
    <dbReference type="NCBI Taxonomy" id="179855"/>
    <lineage>
        <taxon>Eukaryota</taxon>
        <taxon>Fungi</taxon>
        <taxon>Dikarya</taxon>
        <taxon>Basidiomycota</taxon>
        <taxon>Agaricomycotina</taxon>
        <taxon>Agaricomycetes</taxon>
        <taxon>Agaricomycetidae</taxon>
        <taxon>Agaricales</taxon>
        <taxon>Agaricineae</taxon>
        <taxon>Crepidotaceae</taxon>
        <taxon>Crepidotus</taxon>
    </lineage>
</organism>
<proteinExistence type="predicted"/>
<keyword evidence="1" id="KW-1133">Transmembrane helix</keyword>
<accession>A0A9P6EJZ0</accession>
<dbReference type="AlphaFoldDB" id="A0A9P6EJZ0"/>
<reference evidence="2" key="1">
    <citation type="submission" date="2020-11" db="EMBL/GenBank/DDBJ databases">
        <authorList>
            <consortium name="DOE Joint Genome Institute"/>
            <person name="Ahrendt S."/>
            <person name="Riley R."/>
            <person name="Andreopoulos W."/>
            <person name="Labutti K."/>
            <person name="Pangilinan J."/>
            <person name="Ruiz-Duenas F.J."/>
            <person name="Barrasa J.M."/>
            <person name="Sanchez-Garcia M."/>
            <person name="Camarero S."/>
            <person name="Miyauchi S."/>
            <person name="Serrano A."/>
            <person name="Linde D."/>
            <person name="Babiker R."/>
            <person name="Drula E."/>
            <person name="Ayuso-Fernandez I."/>
            <person name="Pacheco R."/>
            <person name="Padilla G."/>
            <person name="Ferreira P."/>
            <person name="Barriuso J."/>
            <person name="Kellner H."/>
            <person name="Castanera R."/>
            <person name="Alfaro M."/>
            <person name="Ramirez L."/>
            <person name="Pisabarro A.G."/>
            <person name="Kuo A."/>
            <person name="Tritt A."/>
            <person name="Lipzen A."/>
            <person name="He G."/>
            <person name="Yan M."/>
            <person name="Ng V."/>
            <person name="Cullen D."/>
            <person name="Martin F."/>
            <person name="Rosso M.-N."/>
            <person name="Henrissat B."/>
            <person name="Hibbett D."/>
            <person name="Martinez A.T."/>
            <person name="Grigoriev I.V."/>
        </authorList>
    </citation>
    <scope>NUCLEOTIDE SEQUENCE</scope>
    <source>
        <strain evidence="2">CBS 506.95</strain>
    </source>
</reference>
<dbReference type="OrthoDB" id="2992074at2759"/>
<feature type="transmembrane region" description="Helical" evidence="1">
    <location>
        <begin position="77"/>
        <end position="98"/>
    </location>
</feature>
<feature type="transmembrane region" description="Helical" evidence="1">
    <location>
        <begin position="110"/>
        <end position="134"/>
    </location>
</feature>
<gene>
    <name evidence="2" type="ORF">CPB83DRAFT_123261</name>
</gene>
<name>A0A9P6EJZ0_9AGAR</name>
<evidence type="ECO:0000313" key="3">
    <source>
        <dbReference type="Proteomes" id="UP000807306"/>
    </source>
</evidence>
<keyword evidence="1" id="KW-0472">Membrane</keyword>
<comment type="caution">
    <text evidence="2">The sequence shown here is derived from an EMBL/GenBank/DDBJ whole genome shotgun (WGS) entry which is preliminary data.</text>
</comment>
<feature type="transmembrane region" description="Helical" evidence="1">
    <location>
        <begin position="7"/>
        <end position="29"/>
    </location>
</feature>
<evidence type="ECO:0000256" key="1">
    <source>
        <dbReference type="SAM" id="Phobius"/>
    </source>
</evidence>
<sequence length="164" mass="17527">MGICRTPFYNLVLLTSCLQTVFGTLAGFVNGRSPLLYIFGKLAGGLSIATWIWVAILMRFNRRPQSTSTLSRSTAHFSSFLVLSVVWLAVGIMLATQMPAECSVKMLWCAGAAFSSALAFCTSIFSLSAAIVIYRDAKASGAGLAVNVAQVDCKVRELGDDDVA</sequence>
<protein>
    <submittedName>
        <fullName evidence="2">Uncharacterized protein</fullName>
    </submittedName>
</protein>
<dbReference type="EMBL" id="MU157836">
    <property type="protein sequence ID" value="KAF9531128.1"/>
    <property type="molecule type" value="Genomic_DNA"/>
</dbReference>
<dbReference type="Proteomes" id="UP000807306">
    <property type="component" value="Unassembled WGS sequence"/>
</dbReference>
<dbReference type="PROSITE" id="PS51257">
    <property type="entry name" value="PROKAR_LIPOPROTEIN"/>
    <property type="match status" value="1"/>
</dbReference>
<keyword evidence="1" id="KW-0812">Transmembrane</keyword>
<feature type="transmembrane region" description="Helical" evidence="1">
    <location>
        <begin position="35"/>
        <end position="56"/>
    </location>
</feature>
<evidence type="ECO:0000313" key="2">
    <source>
        <dbReference type="EMBL" id="KAF9531128.1"/>
    </source>
</evidence>